<evidence type="ECO:0000256" key="7">
    <source>
        <dbReference type="ARBA" id="ARBA00023065"/>
    </source>
</evidence>
<evidence type="ECO:0000256" key="4">
    <source>
        <dbReference type="ARBA" id="ARBA00022475"/>
    </source>
</evidence>
<evidence type="ECO:0000313" key="11">
    <source>
        <dbReference type="EMBL" id="GHE16811.1"/>
    </source>
</evidence>
<evidence type="ECO:0000256" key="3">
    <source>
        <dbReference type="ARBA" id="ARBA00022449"/>
    </source>
</evidence>
<sequence length="506" mass="51820">MSADELNVVLLVTTAVLLGCVTAVRLLSGAGLPTLLVFLCVGLAIGESGLGLDFDDAALTQVLGSVALAVILAEGGFSTDLRVVRPVGWLAGVLATVGVFVSVGVTSGLVYVLLDVDVRTAVLLGAVVSSTDAAAVFSVLRRLPVKGRLRAVVEAESGFNDPPVIILVTVVTSSAWSEAGVVGVGAMIAYQLVVGAVLGAAVALAGQWLLSRSALPAAGLYPLATVALTFLAFAVAGVAGASPFLAIYVAGLTLGNARLPHQGTTTGFVESLAWLAQIGLFVLLGLLASPARLPDALPTALVVGAVLTFVARPLSVLVCATPFRVPWREQAFISWAGLRGAVPIVLATIPAAVGLQGAERVFDVVFVLVVVFTLVQGPTLPWAARRLGVTEPVAPRDVSIDSAPLDDLHATLVQFSVGPGSQLAGVEVAELRLPAGAVLSLVMRGGEVFVPGPDTTLRAGDHALVATSREARGAVEERLRAVSRSGRLAGWYDDVRASRATTPVGR</sequence>
<dbReference type="Gene3D" id="3.30.70.1450">
    <property type="entry name" value="Regulator of K+ conductance, C-terminal domain"/>
    <property type="match status" value="1"/>
</dbReference>
<dbReference type="NCBIfam" id="NF003716">
    <property type="entry name" value="PRK05326.1-3"/>
    <property type="match status" value="1"/>
</dbReference>
<feature type="domain" description="RCK C-terminal" evidence="10">
    <location>
        <begin position="400"/>
        <end position="481"/>
    </location>
</feature>
<feature type="transmembrane region" description="Helical" evidence="9">
    <location>
        <begin position="361"/>
        <end position="380"/>
    </location>
</feature>
<comment type="caution">
    <text evidence="11">The sequence shown here is derived from an EMBL/GenBank/DDBJ whole genome shotgun (WGS) entry which is preliminary data.</text>
</comment>
<evidence type="ECO:0000256" key="5">
    <source>
        <dbReference type="ARBA" id="ARBA00022692"/>
    </source>
</evidence>
<feature type="transmembrane region" description="Helical" evidence="9">
    <location>
        <begin position="89"/>
        <end position="114"/>
    </location>
</feature>
<evidence type="ECO:0000256" key="8">
    <source>
        <dbReference type="ARBA" id="ARBA00023136"/>
    </source>
</evidence>
<evidence type="ECO:0000256" key="2">
    <source>
        <dbReference type="ARBA" id="ARBA00022448"/>
    </source>
</evidence>
<feature type="transmembrane region" description="Helical" evidence="9">
    <location>
        <begin position="6"/>
        <end position="27"/>
    </location>
</feature>
<dbReference type="RefSeq" id="WP_191278714.1">
    <property type="nucleotide sequence ID" value="NZ_BNAD01000003.1"/>
</dbReference>
<dbReference type="EMBL" id="BNAD01000003">
    <property type="protein sequence ID" value="GHE16811.1"/>
    <property type="molecule type" value="Genomic_DNA"/>
</dbReference>
<reference evidence="12" key="1">
    <citation type="journal article" date="2019" name="Int. J. Syst. Evol. Microbiol.">
        <title>The Global Catalogue of Microorganisms (GCM) 10K type strain sequencing project: providing services to taxonomists for standard genome sequencing and annotation.</title>
        <authorList>
            <consortium name="The Broad Institute Genomics Platform"/>
            <consortium name="The Broad Institute Genome Sequencing Center for Infectious Disease"/>
            <person name="Wu L."/>
            <person name="Ma J."/>
        </authorList>
    </citation>
    <scope>NUCLEOTIDE SEQUENCE [LARGE SCALE GENOMIC DNA]</scope>
    <source>
        <strain evidence="12">CGMCC 1.12791</strain>
    </source>
</reference>
<dbReference type="PROSITE" id="PS51202">
    <property type="entry name" value="RCK_C"/>
    <property type="match status" value="1"/>
</dbReference>
<gene>
    <name evidence="11" type="ORF">GCM10011376_14210</name>
</gene>
<keyword evidence="12" id="KW-1185">Reference proteome</keyword>
<evidence type="ECO:0000256" key="6">
    <source>
        <dbReference type="ARBA" id="ARBA00022989"/>
    </source>
</evidence>
<feature type="transmembrane region" description="Helical" evidence="9">
    <location>
        <begin position="120"/>
        <end position="140"/>
    </location>
</feature>
<proteinExistence type="predicted"/>
<accession>A0ABQ3HGX9</accession>
<evidence type="ECO:0000259" key="10">
    <source>
        <dbReference type="PROSITE" id="PS51202"/>
    </source>
</evidence>
<dbReference type="InterPro" id="IPR036721">
    <property type="entry name" value="RCK_C_sf"/>
</dbReference>
<dbReference type="Pfam" id="PF00999">
    <property type="entry name" value="Na_H_Exchanger"/>
    <property type="match status" value="1"/>
</dbReference>
<dbReference type="Gene3D" id="1.20.1530.20">
    <property type="match status" value="1"/>
</dbReference>
<evidence type="ECO:0000256" key="1">
    <source>
        <dbReference type="ARBA" id="ARBA00004651"/>
    </source>
</evidence>
<feature type="transmembrane region" description="Helical" evidence="9">
    <location>
        <begin position="188"/>
        <end position="210"/>
    </location>
</feature>
<feature type="transmembrane region" description="Helical" evidence="9">
    <location>
        <begin position="58"/>
        <end position="77"/>
    </location>
</feature>
<dbReference type="PANTHER" id="PTHR32507:SF7">
    <property type="entry name" value="K(+)_H(+) ANTIPORTER NHAP2"/>
    <property type="match status" value="1"/>
</dbReference>
<feature type="transmembrane region" description="Helical" evidence="9">
    <location>
        <begin position="332"/>
        <end position="355"/>
    </location>
</feature>
<dbReference type="InterPro" id="IPR038770">
    <property type="entry name" value="Na+/solute_symporter_sf"/>
</dbReference>
<dbReference type="Proteomes" id="UP000597341">
    <property type="component" value="Unassembled WGS sequence"/>
</dbReference>
<keyword evidence="2" id="KW-0813">Transport</keyword>
<feature type="transmembrane region" description="Helical" evidence="9">
    <location>
        <begin position="267"/>
        <end position="288"/>
    </location>
</feature>
<keyword evidence="8 9" id="KW-0472">Membrane</keyword>
<dbReference type="NCBIfam" id="NF003715">
    <property type="entry name" value="PRK05326.1-2"/>
    <property type="match status" value="1"/>
</dbReference>
<keyword evidence="6 9" id="KW-1133">Transmembrane helix</keyword>
<dbReference type="SUPFAM" id="SSF116726">
    <property type="entry name" value="TrkA C-terminal domain-like"/>
    <property type="match status" value="1"/>
</dbReference>
<evidence type="ECO:0000313" key="12">
    <source>
        <dbReference type="Proteomes" id="UP000597341"/>
    </source>
</evidence>
<keyword evidence="3" id="KW-0050">Antiport</keyword>
<organism evidence="11 12">
    <name type="scientific">Nocardioides flavus</name>
    <name type="common">ex Wang et al. 2016</name>
    <dbReference type="NCBI Taxonomy" id="2058780"/>
    <lineage>
        <taxon>Bacteria</taxon>
        <taxon>Bacillati</taxon>
        <taxon>Actinomycetota</taxon>
        <taxon>Actinomycetes</taxon>
        <taxon>Propionibacteriales</taxon>
        <taxon>Nocardioidaceae</taxon>
        <taxon>Nocardioides</taxon>
    </lineage>
</organism>
<keyword evidence="5 9" id="KW-0812">Transmembrane</keyword>
<dbReference type="Pfam" id="PF02080">
    <property type="entry name" value="TrkA_C"/>
    <property type="match status" value="1"/>
</dbReference>
<feature type="transmembrane region" description="Helical" evidence="9">
    <location>
        <begin position="230"/>
        <end position="255"/>
    </location>
</feature>
<dbReference type="InterPro" id="IPR006037">
    <property type="entry name" value="RCK_C"/>
</dbReference>
<name>A0ABQ3HGX9_9ACTN</name>
<keyword evidence="7" id="KW-0406">Ion transport</keyword>
<dbReference type="InterPro" id="IPR006153">
    <property type="entry name" value="Cation/H_exchanger_TM"/>
</dbReference>
<protein>
    <submittedName>
        <fullName evidence="11">K+/H+ antiporter</fullName>
    </submittedName>
</protein>
<evidence type="ECO:0000256" key="9">
    <source>
        <dbReference type="SAM" id="Phobius"/>
    </source>
</evidence>
<keyword evidence="4" id="KW-1003">Cell membrane</keyword>
<comment type="subcellular location">
    <subcellularLocation>
        <location evidence="1">Cell membrane</location>
        <topology evidence="1">Multi-pass membrane protein</topology>
    </subcellularLocation>
</comment>
<feature type="transmembrane region" description="Helical" evidence="9">
    <location>
        <begin position="300"/>
        <end position="320"/>
    </location>
</feature>
<dbReference type="PANTHER" id="PTHR32507">
    <property type="entry name" value="NA(+)/H(+) ANTIPORTER 1"/>
    <property type="match status" value="1"/>
</dbReference>